<dbReference type="AlphaFoldDB" id="A0AAU7FAK5"/>
<feature type="transmembrane region" description="Helical" evidence="2">
    <location>
        <begin position="268"/>
        <end position="286"/>
    </location>
</feature>
<protein>
    <submittedName>
        <fullName evidence="5">Transporter substrate-binding domain-containing protein</fullName>
    </submittedName>
</protein>
<evidence type="ECO:0000256" key="1">
    <source>
        <dbReference type="ARBA" id="ARBA00022729"/>
    </source>
</evidence>
<dbReference type="EMBL" id="CP157355">
    <property type="protein sequence ID" value="XBM01562.1"/>
    <property type="molecule type" value="Genomic_DNA"/>
</dbReference>
<organism evidence="5">
    <name type="scientific">Chitinibacter mangrovi</name>
    <dbReference type="NCBI Taxonomy" id="3153927"/>
    <lineage>
        <taxon>Bacteria</taxon>
        <taxon>Pseudomonadati</taxon>
        <taxon>Pseudomonadota</taxon>
        <taxon>Betaproteobacteria</taxon>
        <taxon>Neisseriales</taxon>
        <taxon>Chitinibacteraceae</taxon>
        <taxon>Chitinibacter</taxon>
    </lineage>
</organism>
<dbReference type="SUPFAM" id="SSF53850">
    <property type="entry name" value="Periplasmic binding protein-like II"/>
    <property type="match status" value="1"/>
</dbReference>
<evidence type="ECO:0000259" key="4">
    <source>
        <dbReference type="SMART" id="SM00062"/>
    </source>
</evidence>
<evidence type="ECO:0000313" key="5">
    <source>
        <dbReference type="EMBL" id="XBM01562.1"/>
    </source>
</evidence>
<feature type="chain" id="PRO_5043840135" evidence="3">
    <location>
        <begin position="29"/>
        <end position="293"/>
    </location>
</feature>
<keyword evidence="2" id="KW-0812">Transmembrane</keyword>
<dbReference type="RefSeq" id="WP_348945842.1">
    <property type="nucleotide sequence ID" value="NZ_CP157355.1"/>
</dbReference>
<dbReference type="SMART" id="SM00062">
    <property type="entry name" value="PBPb"/>
    <property type="match status" value="1"/>
</dbReference>
<reference evidence="5" key="1">
    <citation type="submission" date="2024-05" db="EMBL/GenBank/DDBJ databases">
        <authorList>
            <person name="Yang L."/>
            <person name="Pan L."/>
        </authorList>
    </citation>
    <scope>NUCLEOTIDE SEQUENCE</scope>
    <source>
        <strain evidence="5">FCG-7</strain>
    </source>
</reference>
<accession>A0AAU7FAK5</accession>
<keyword evidence="2" id="KW-1133">Transmembrane helix</keyword>
<dbReference type="KEGG" id="cmav:ABHF33_04580"/>
<dbReference type="PANTHER" id="PTHR35936:SF32">
    <property type="entry name" value="MEMBRANE-BOUND LYTIC MUREIN TRANSGLYCOSYLASE F"/>
    <property type="match status" value="1"/>
</dbReference>
<dbReference type="Gene3D" id="3.40.190.10">
    <property type="entry name" value="Periplasmic binding protein-like II"/>
    <property type="match status" value="2"/>
</dbReference>
<feature type="signal peptide" evidence="3">
    <location>
        <begin position="1"/>
        <end position="28"/>
    </location>
</feature>
<evidence type="ECO:0000256" key="3">
    <source>
        <dbReference type="SAM" id="SignalP"/>
    </source>
</evidence>
<proteinExistence type="predicted"/>
<feature type="domain" description="Solute-binding protein family 3/N-terminal" evidence="4">
    <location>
        <begin position="35"/>
        <end position="254"/>
    </location>
</feature>
<dbReference type="InterPro" id="IPR001638">
    <property type="entry name" value="Solute-binding_3/MltF_N"/>
</dbReference>
<gene>
    <name evidence="5" type="ORF">ABHF33_04580</name>
</gene>
<name>A0AAU7FAK5_9NEIS</name>
<evidence type="ECO:0000256" key="2">
    <source>
        <dbReference type="SAM" id="Phobius"/>
    </source>
</evidence>
<dbReference type="Pfam" id="PF00497">
    <property type="entry name" value="SBP_bac_3"/>
    <property type="match status" value="1"/>
</dbReference>
<dbReference type="PANTHER" id="PTHR35936">
    <property type="entry name" value="MEMBRANE-BOUND LYTIC MUREIN TRANSGLYCOSYLASE F"/>
    <property type="match status" value="1"/>
</dbReference>
<keyword evidence="1 3" id="KW-0732">Signal</keyword>
<dbReference type="CDD" id="cd01007">
    <property type="entry name" value="PBP2_BvgS_HisK_like"/>
    <property type="match status" value="1"/>
</dbReference>
<sequence>MPVPFLRLWQWLAHGALACLFSISQATAAQDTPLRLRFAPEKDYGPFIFQDERGQLQGLSYDMLQALRPLANLELINLPPRPLAEILAQAKSGGVDLVSSLRATSERAQYLGFTRPYVAVPAVLVRRQDRPSQTLVQLSGASIAVGRGYAVEAFVREQYPRINWLAVSDDPTAMQMLARGEIDGVVADIASVIFIAKQRQQRNWRVEQHIGFDYQLSFAFPLSQPEIGLRLNQALQQLPLAKREEILQRWLSADEIEQASPIYRQVQWFALILLGVGVLIAMRYYFRSRHARR</sequence>
<dbReference type="PROSITE" id="PS51257">
    <property type="entry name" value="PROKAR_LIPOPROTEIN"/>
    <property type="match status" value="1"/>
</dbReference>
<keyword evidence="2" id="KW-0472">Membrane</keyword>